<keyword evidence="1" id="KW-1133">Transmembrane helix</keyword>
<dbReference type="EMBL" id="CAJEWN010001552">
    <property type="protein sequence ID" value="CAD2198363.1"/>
    <property type="molecule type" value="Genomic_DNA"/>
</dbReference>
<dbReference type="AlphaFoldDB" id="A0A6V7XGJ0"/>
<protein>
    <submittedName>
        <fullName evidence="2">Uncharacterized protein</fullName>
    </submittedName>
</protein>
<keyword evidence="1" id="KW-0812">Transmembrane</keyword>
<feature type="transmembrane region" description="Helical" evidence="1">
    <location>
        <begin position="27"/>
        <end position="47"/>
    </location>
</feature>
<reference evidence="2 3" key="1">
    <citation type="submission" date="2020-08" db="EMBL/GenBank/DDBJ databases">
        <authorList>
            <person name="Koutsovoulos G."/>
            <person name="Danchin GJ E."/>
        </authorList>
    </citation>
    <scope>NUCLEOTIDE SEQUENCE [LARGE SCALE GENOMIC DNA]</scope>
</reference>
<name>A0A6V7XGJ0_MELEN</name>
<dbReference type="Proteomes" id="UP000580250">
    <property type="component" value="Unassembled WGS sequence"/>
</dbReference>
<organism evidence="2 3">
    <name type="scientific">Meloidogyne enterolobii</name>
    <name type="common">Root-knot nematode worm</name>
    <name type="synonym">Meloidogyne mayaguensis</name>
    <dbReference type="NCBI Taxonomy" id="390850"/>
    <lineage>
        <taxon>Eukaryota</taxon>
        <taxon>Metazoa</taxon>
        <taxon>Ecdysozoa</taxon>
        <taxon>Nematoda</taxon>
        <taxon>Chromadorea</taxon>
        <taxon>Rhabditida</taxon>
        <taxon>Tylenchina</taxon>
        <taxon>Tylenchomorpha</taxon>
        <taxon>Tylenchoidea</taxon>
        <taxon>Meloidogynidae</taxon>
        <taxon>Meloidogyninae</taxon>
        <taxon>Meloidogyne</taxon>
    </lineage>
</organism>
<accession>A0A6V7XGJ0</accession>
<keyword evidence="1" id="KW-0472">Membrane</keyword>
<gene>
    <name evidence="2" type="ORF">MENT_LOCUS51675</name>
</gene>
<evidence type="ECO:0000313" key="2">
    <source>
        <dbReference type="EMBL" id="CAD2198363.1"/>
    </source>
</evidence>
<comment type="caution">
    <text evidence="2">The sequence shown here is derived from an EMBL/GenBank/DDBJ whole genome shotgun (WGS) entry which is preliminary data.</text>
</comment>
<evidence type="ECO:0000256" key="1">
    <source>
        <dbReference type="SAM" id="Phobius"/>
    </source>
</evidence>
<sequence length="61" mass="6675">MPYAQFVRRLSRSRSEGGARKLLRKTVFQRGSGIGGVFAALLTPILIEIGKKIIKGDSVTE</sequence>
<evidence type="ECO:0000313" key="3">
    <source>
        <dbReference type="Proteomes" id="UP000580250"/>
    </source>
</evidence>
<proteinExistence type="predicted"/>